<accession>A0A8J3GAW7</accession>
<name>A0A8J3GAW7_9BACT</name>
<dbReference type="RefSeq" id="WP_229581276.1">
    <property type="nucleotide sequence ID" value="NZ_BMXF01000005.1"/>
</dbReference>
<keyword evidence="1 3" id="KW-0732">Signal</keyword>
<dbReference type="GO" id="GO:0005509">
    <property type="term" value="F:calcium ion binding"/>
    <property type="evidence" value="ECO:0007669"/>
    <property type="project" value="InterPro"/>
</dbReference>
<gene>
    <name evidence="4" type="ORF">GCM10007390_42730</name>
</gene>
<dbReference type="PANTHER" id="PTHR10199:SF119">
    <property type="entry name" value="RE20510P"/>
    <property type="match status" value="1"/>
</dbReference>
<dbReference type="InterPro" id="IPR003367">
    <property type="entry name" value="Thrombospondin_3-like_rpt"/>
</dbReference>
<dbReference type="GO" id="GO:0007155">
    <property type="term" value="P:cell adhesion"/>
    <property type="evidence" value="ECO:0007669"/>
    <property type="project" value="InterPro"/>
</dbReference>
<comment type="caution">
    <text evidence="4">The sequence shown here is derived from an EMBL/GenBank/DDBJ whole genome shotgun (WGS) entry which is preliminary data.</text>
</comment>
<organism evidence="4 5">
    <name type="scientific">Persicitalea jodogahamensis</name>
    <dbReference type="NCBI Taxonomy" id="402147"/>
    <lineage>
        <taxon>Bacteria</taxon>
        <taxon>Pseudomonadati</taxon>
        <taxon>Bacteroidota</taxon>
        <taxon>Cytophagia</taxon>
        <taxon>Cytophagales</taxon>
        <taxon>Spirosomataceae</taxon>
        <taxon>Persicitalea</taxon>
    </lineage>
</organism>
<evidence type="ECO:0000313" key="4">
    <source>
        <dbReference type="EMBL" id="GHB83211.1"/>
    </source>
</evidence>
<evidence type="ECO:0000256" key="2">
    <source>
        <dbReference type="ARBA" id="ARBA00022837"/>
    </source>
</evidence>
<dbReference type="Proteomes" id="UP000598271">
    <property type="component" value="Unassembled WGS sequence"/>
</dbReference>
<keyword evidence="5" id="KW-1185">Reference proteome</keyword>
<feature type="signal peptide" evidence="3">
    <location>
        <begin position="1"/>
        <end position="20"/>
    </location>
</feature>
<proteinExistence type="predicted"/>
<dbReference type="Pfam" id="PF02412">
    <property type="entry name" value="TSP_3"/>
    <property type="match status" value="4"/>
</dbReference>
<dbReference type="AlphaFoldDB" id="A0A8J3GAW7"/>
<evidence type="ECO:0000256" key="1">
    <source>
        <dbReference type="ARBA" id="ARBA00022729"/>
    </source>
</evidence>
<sequence length="404" mass="45045">MMLRRYLLSFFLLIIAVAAAAQGRISVQSSDTLEAQKRNVSLTNRVLSPYSISIRGGLTQFFGELGDQDMKFMTGLSLIRQVNPAFAMSLDLAAGKLGGQKREFFNSYFINEFNSIGLLARWDLTEQFSRYADRSPFHLSVYSGLSIMYFSANAFDLDTDQRVRFTNSDVSGRNPLFLRWGSPQGPLGVSRTHERMIPVGLMLKYQLSENWQAGLDYRFYFARSDKLDATSGRRLINPEESTTYSDTPNDKYSFLSVTLTHRFNRKVRDADNDGIPDERDRCPNTAGVAKFFGCPDTDSDGIPDYVDKCPNVAGTKATRGCPDTDKDGVIDRLDECPNLPGKVKGCPDRDGDGVRDAYDGCPDVKGLLRFGGCPDTDKDGIPDHVDKCPNLPGRYRNEGCPVNK</sequence>
<dbReference type="EMBL" id="BMXF01000005">
    <property type="protein sequence ID" value="GHB83211.1"/>
    <property type="molecule type" value="Genomic_DNA"/>
</dbReference>
<protein>
    <submittedName>
        <fullName evidence="4">Uncharacterized protein</fullName>
    </submittedName>
</protein>
<dbReference type="PANTHER" id="PTHR10199">
    <property type="entry name" value="THROMBOSPONDIN"/>
    <property type="match status" value="1"/>
</dbReference>
<evidence type="ECO:0000256" key="3">
    <source>
        <dbReference type="SAM" id="SignalP"/>
    </source>
</evidence>
<feature type="chain" id="PRO_5035188509" evidence="3">
    <location>
        <begin position="21"/>
        <end position="404"/>
    </location>
</feature>
<reference evidence="4 5" key="1">
    <citation type="journal article" date="2014" name="Int. J. Syst. Evol. Microbiol.">
        <title>Complete genome sequence of Corynebacterium casei LMG S-19264T (=DSM 44701T), isolated from a smear-ripened cheese.</title>
        <authorList>
            <consortium name="US DOE Joint Genome Institute (JGI-PGF)"/>
            <person name="Walter F."/>
            <person name="Albersmeier A."/>
            <person name="Kalinowski J."/>
            <person name="Ruckert C."/>
        </authorList>
    </citation>
    <scope>NUCLEOTIDE SEQUENCE [LARGE SCALE GENOMIC DNA]</scope>
    <source>
        <strain evidence="4 5">KCTC 12866</strain>
    </source>
</reference>
<dbReference type="InterPro" id="IPR028974">
    <property type="entry name" value="TSP_type-3_rpt"/>
</dbReference>
<dbReference type="SUPFAM" id="SSF103647">
    <property type="entry name" value="TSP type-3 repeat"/>
    <property type="match status" value="1"/>
</dbReference>
<evidence type="ECO:0000313" key="5">
    <source>
        <dbReference type="Proteomes" id="UP000598271"/>
    </source>
</evidence>
<dbReference type="Gene3D" id="4.10.1080.10">
    <property type="entry name" value="TSP type-3 repeat"/>
    <property type="match status" value="1"/>
</dbReference>
<keyword evidence="2" id="KW-0106">Calcium</keyword>